<dbReference type="EMBL" id="CADCWE010000128">
    <property type="protein sequence ID" value="CAA9542021.1"/>
    <property type="molecule type" value="Genomic_DNA"/>
</dbReference>
<sequence>MAVLIIRPGPARHGAVRVSVAITGGRTLGEVADKSARAPRGRLGNPDPLG</sequence>
<dbReference type="AlphaFoldDB" id="A0A6J4U912"/>
<evidence type="ECO:0000313" key="2">
    <source>
        <dbReference type="EMBL" id="CAA9542021.1"/>
    </source>
</evidence>
<evidence type="ECO:0000256" key="1">
    <source>
        <dbReference type="SAM" id="MobiDB-lite"/>
    </source>
</evidence>
<organism evidence="2">
    <name type="scientific">uncultured Thermomicrobiales bacterium</name>
    <dbReference type="NCBI Taxonomy" id="1645740"/>
    <lineage>
        <taxon>Bacteria</taxon>
        <taxon>Pseudomonadati</taxon>
        <taxon>Thermomicrobiota</taxon>
        <taxon>Thermomicrobia</taxon>
        <taxon>Thermomicrobiales</taxon>
        <taxon>environmental samples</taxon>
    </lineage>
</organism>
<proteinExistence type="predicted"/>
<gene>
    <name evidence="2" type="ORF">AVDCRST_MAG73-2036</name>
</gene>
<accession>A0A6J4U912</accession>
<reference evidence="2" key="1">
    <citation type="submission" date="2020-02" db="EMBL/GenBank/DDBJ databases">
        <authorList>
            <person name="Meier V. D."/>
        </authorList>
    </citation>
    <scope>NUCLEOTIDE SEQUENCE</scope>
    <source>
        <strain evidence="2">AVDCRST_MAG73</strain>
    </source>
</reference>
<feature type="region of interest" description="Disordered" evidence="1">
    <location>
        <begin position="31"/>
        <end position="50"/>
    </location>
</feature>
<protein>
    <submittedName>
        <fullName evidence="2">Uncharacterized protein</fullName>
    </submittedName>
</protein>
<name>A0A6J4U912_9BACT</name>